<evidence type="ECO:0000313" key="2">
    <source>
        <dbReference type="EMBL" id="CAC5425441.1"/>
    </source>
</evidence>
<dbReference type="InterPro" id="IPR038765">
    <property type="entry name" value="Papain-like_cys_pep_sf"/>
</dbReference>
<evidence type="ECO:0000259" key="1">
    <source>
        <dbReference type="PROSITE" id="PS50235"/>
    </source>
</evidence>
<dbReference type="SUPFAM" id="SSF54001">
    <property type="entry name" value="Cysteine proteinases"/>
    <property type="match status" value="1"/>
</dbReference>
<evidence type="ECO:0000313" key="3">
    <source>
        <dbReference type="Proteomes" id="UP000507470"/>
    </source>
</evidence>
<dbReference type="CDD" id="cd02257">
    <property type="entry name" value="Peptidase_C19"/>
    <property type="match status" value="1"/>
</dbReference>
<dbReference type="PANTHER" id="PTHR24006">
    <property type="entry name" value="UBIQUITIN CARBOXYL-TERMINAL HYDROLASE"/>
    <property type="match status" value="1"/>
</dbReference>
<reference evidence="2 3" key="1">
    <citation type="submission" date="2020-06" db="EMBL/GenBank/DDBJ databases">
        <authorList>
            <person name="Li R."/>
            <person name="Bekaert M."/>
        </authorList>
    </citation>
    <scope>NUCLEOTIDE SEQUENCE [LARGE SCALE GENOMIC DNA]</scope>
    <source>
        <strain evidence="3">wild</strain>
    </source>
</reference>
<sequence length="517" mass="59119">MIEATMCMNCGESMSREVIYNDIQLEVASHDVQGYERITELLDIYFTDEELDVNLCCIGSKKFKGFRIGRLPQAILVTVLRYKMNKFGRAVKISTPILLENVVNFGKYTQPQMYRLKGVILHHGTTPRSGHDTAVLADGAMKVEINDSSFTIYEGNRIMTNSYIALYEQIPSTEDISCLVLSDATRYLCESESFRKQMDSESEVDGISVRKVKILRLLSEGHDDSKYVTELLRQGIKTLAKKPISSSMKEQMNYILTYCFGQNPSGFKERFGITSIQVLKCPTCDFNDFTEVHDVVIDSSDITNWNNSVESQKSCILCRMNLQTNRKIVTYIGYTLLCLIETKESPNENWNVLALMKSGHFPKQGDFSSCGAMICLYSKMLVSGATVMETGAVDKDVRMFLLNEVIQTLYKNSEDSFGLQTVIYARDMDDIVHDIVTNTENNRRHNRFMENPEKMDLESTTCFGSTFLSQTELQMIQEHLLWRYFVRKKNLLPCLHVILEFAHLLMLRFSTANYVTI</sequence>
<dbReference type="GO" id="GO:0004843">
    <property type="term" value="F:cysteine-type deubiquitinase activity"/>
    <property type="evidence" value="ECO:0007669"/>
    <property type="project" value="UniProtKB-EC"/>
</dbReference>
<keyword evidence="3" id="KW-1185">Reference proteome</keyword>
<dbReference type="EMBL" id="CACVKT020010234">
    <property type="protein sequence ID" value="CAC5425441.1"/>
    <property type="molecule type" value="Genomic_DNA"/>
</dbReference>
<dbReference type="InterPro" id="IPR028889">
    <property type="entry name" value="USP"/>
</dbReference>
<dbReference type="OrthoDB" id="2420415at2759"/>
<dbReference type="PROSITE" id="PS50235">
    <property type="entry name" value="USP_3"/>
    <property type="match status" value="1"/>
</dbReference>
<dbReference type="GO" id="GO:0005634">
    <property type="term" value="C:nucleus"/>
    <property type="evidence" value="ECO:0007669"/>
    <property type="project" value="TreeGrafter"/>
</dbReference>
<keyword evidence="2" id="KW-0378">Hydrolase</keyword>
<dbReference type="AlphaFoldDB" id="A0A6J8F1U3"/>
<accession>A0A6J8F1U3</accession>
<dbReference type="Proteomes" id="UP000507470">
    <property type="component" value="Unassembled WGS sequence"/>
</dbReference>
<gene>
    <name evidence="2" type="ORF">MCOR_57259</name>
</gene>
<dbReference type="InterPro" id="IPR001394">
    <property type="entry name" value="Peptidase_C19_UCH"/>
</dbReference>
<dbReference type="PANTHER" id="PTHR24006:SF827">
    <property type="entry name" value="UBIQUITIN CARBOXYL-TERMINAL HYDROLASE 34"/>
    <property type="match status" value="1"/>
</dbReference>
<protein>
    <submittedName>
        <fullName evidence="2">USP44_49</fullName>
        <ecNumber evidence="2">3.4.19.12</ecNumber>
    </submittedName>
</protein>
<dbReference type="GO" id="GO:0005829">
    <property type="term" value="C:cytosol"/>
    <property type="evidence" value="ECO:0007669"/>
    <property type="project" value="TreeGrafter"/>
</dbReference>
<dbReference type="Pfam" id="PF00443">
    <property type="entry name" value="UCH"/>
    <property type="match status" value="1"/>
</dbReference>
<organism evidence="2 3">
    <name type="scientific">Mytilus coruscus</name>
    <name type="common">Sea mussel</name>
    <dbReference type="NCBI Taxonomy" id="42192"/>
    <lineage>
        <taxon>Eukaryota</taxon>
        <taxon>Metazoa</taxon>
        <taxon>Spiralia</taxon>
        <taxon>Lophotrochozoa</taxon>
        <taxon>Mollusca</taxon>
        <taxon>Bivalvia</taxon>
        <taxon>Autobranchia</taxon>
        <taxon>Pteriomorphia</taxon>
        <taxon>Mytilida</taxon>
        <taxon>Mytiloidea</taxon>
        <taxon>Mytilidae</taxon>
        <taxon>Mytilinae</taxon>
        <taxon>Mytilus</taxon>
    </lineage>
</organism>
<dbReference type="Gene3D" id="3.90.70.10">
    <property type="entry name" value="Cysteine proteinases"/>
    <property type="match status" value="1"/>
</dbReference>
<name>A0A6J8F1U3_MYTCO</name>
<dbReference type="EC" id="3.4.19.12" evidence="2"/>
<dbReference type="InterPro" id="IPR050164">
    <property type="entry name" value="Peptidase_C19"/>
</dbReference>
<feature type="domain" description="USP" evidence="1">
    <location>
        <begin position="1"/>
        <end position="170"/>
    </location>
</feature>
<dbReference type="GO" id="GO:0016579">
    <property type="term" value="P:protein deubiquitination"/>
    <property type="evidence" value="ECO:0007669"/>
    <property type="project" value="InterPro"/>
</dbReference>
<proteinExistence type="predicted"/>